<dbReference type="Pfam" id="PF13529">
    <property type="entry name" value="Peptidase_C39_2"/>
    <property type="match status" value="1"/>
</dbReference>
<reference evidence="2 3" key="1">
    <citation type="submission" date="2016-11" db="EMBL/GenBank/DDBJ databases">
        <authorList>
            <person name="Jaros S."/>
            <person name="Januszkiewicz K."/>
            <person name="Wedrychowicz H."/>
        </authorList>
    </citation>
    <scope>NUCLEOTIDE SEQUENCE [LARGE SCALE GENOMIC DNA]</scope>
    <source>
        <strain evidence="2 3">DSM 15480</strain>
    </source>
</reference>
<dbReference type="Proteomes" id="UP000184301">
    <property type="component" value="Unassembled WGS sequence"/>
</dbReference>
<evidence type="ECO:0000259" key="1">
    <source>
        <dbReference type="Pfam" id="PF13529"/>
    </source>
</evidence>
<accession>A0A1M6PJQ8</accession>
<dbReference type="AlphaFoldDB" id="A0A1M6PJQ8"/>
<proteinExistence type="predicted"/>
<evidence type="ECO:0000313" key="3">
    <source>
        <dbReference type="Proteomes" id="UP000184301"/>
    </source>
</evidence>
<feature type="domain" description="Peptidase C39-like" evidence="1">
    <location>
        <begin position="86"/>
        <end position="244"/>
    </location>
</feature>
<dbReference type="OrthoDB" id="1164310at2"/>
<gene>
    <name evidence="2" type="ORF">SAMN02745243_02153</name>
</gene>
<dbReference type="STRING" id="1121950.SAMN02745243_02153"/>
<dbReference type="EMBL" id="FQZY01000028">
    <property type="protein sequence ID" value="SHK08186.1"/>
    <property type="molecule type" value="Genomic_DNA"/>
</dbReference>
<dbReference type="InterPro" id="IPR039564">
    <property type="entry name" value="Peptidase_C39-like"/>
</dbReference>
<dbReference type="PANTHER" id="PTHR37806:SF1">
    <property type="entry name" value="PEPTIDASE C39-LIKE DOMAIN-CONTAINING PROTEIN"/>
    <property type="match status" value="1"/>
</dbReference>
<evidence type="ECO:0000313" key="2">
    <source>
        <dbReference type="EMBL" id="SHK08186.1"/>
    </source>
</evidence>
<name>A0A1M6PJQ8_9FIRM</name>
<dbReference type="PANTHER" id="PTHR37806">
    <property type="entry name" value="LMO0724 PROTEIN"/>
    <property type="match status" value="1"/>
</dbReference>
<organism evidence="2 3">
    <name type="scientific">Hespellia stercorisuis DSM 15480</name>
    <dbReference type="NCBI Taxonomy" id="1121950"/>
    <lineage>
        <taxon>Bacteria</taxon>
        <taxon>Bacillati</taxon>
        <taxon>Bacillota</taxon>
        <taxon>Clostridia</taxon>
        <taxon>Lachnospirales</taxon>
        <taxon>Lachnospiraceae</taxon>
        <taxon>Hespellia</taxon>
    </lineage>
</organism>
<protein>
    <submittedName>
        <fullName evidence="2">Uncharacterized protein YvpB</fullName>
    </submittedName>
</protein>
<dbReference type="Gene3D" id="3.90.70.10">
    <property type="entry name" value="Cysteine proteinases"/>
    <property type="match status" value="1"/>
</dbReference>
<dbReference type="RefSeq" id="WP_073109927.1">
    <property type="nucleotide sequence ID" value="NZ_FQZY01000028.1"/>
</dbReference>
<sequence>MRNSRWLNDHFKIILTVLTALVVILAVLNCWFVSYVESADGEAEKIVRETRENADGMQVEESERVSSDCIRTEASAQKIPDKVSLAVKSIDQLPELPTGCEAVSLTMLLQYYGFDDLEKTTIVDDYLEYSEDNFAEGYVGDPYSYEGAGCYAPGIATTANNYLTEEKATQKAFVISGADLEKLYNYIADGDPVLVWCTMGLGEALPTDSICEYEGREYTWYEGEHCVVLSGYDRKADTVWVNDPLEGLLEYDAGEFTKSYKALGEMAIVIK</sequence>
<keyword evidence="3" id="KW-1185">Reference proteome</keyword>